<protein>
    <submittedName>
        <fullName evidence="2">Uncharacterized protein</fullName>
    </submittedName>
</protein>
<feature type="region of interest" description="Disordered" evidence="1">
    <location>
        <begin position="235"/>
        <end position="293"/>
    </location>
</feature>
<name>A0AAD6Y8I9_9AGAR</name>
<feature type="compositionally biased region" description="Pro residues" evidence="1">
    <location>
        <begin position="500"/>
        <end position="520"/>
    </location>
</feature>
<dbReference type="AlphaFoldDB" id="A0AAD6Y8I9"/>
<reference evidence="2" key="1">
    <citation type="submission" date="2023-03" db="EMBL/GenBank/DDBJ databases">
        <title>Massive genome expansion in bonnet fungi (Mycena s.s.) driven by repeated elements and novel gene families across ecological guilds.</title>
        <authorList>
            <consortium name="Lawrence Berkeley National Laboratory"/>
            <person name="Harder C.B."/>
            <person name="Miyauchi S."/>
            <person name="Viragh M."/>
            <person name="Kuo A."/>
            <person name="Thoen E."/>
            <person name="Andreopoulos B."/>
            <person name="Lu D."/>
            <person name="Skrede I."/>
            <person name="Drula E."/>
            <person name="Henrissat B."/>
            <person name="Morin E."/>
            <person name="Kohler A."/>
            <person name="Barry K."/>
            <person name="LaButti K."/>
            <person name="Morin E."/>
            <person name="Salamov A."/>
            <person name="Lipzen A."/>
            <person name="Mereny Z."/>
            <person name="Hegedus B."/>
            <person name="Baldrian P."/>
            <person name="Stursova M."/>
            <person name="Weitz H."/>
            <person name="Taylor A."/>
            <person name="Grigoriev I.V."/>
            <person name="Nagy L.G."/>
            <person name="Martin F."/>
            <person name="Kauserud H."/>
        </authorList>
    </citation>
    <scope>NUCLEOTIDE SEQUENCE</scope>
    <source>
        <strain evidence="2">9144</strain>
    </source>
</reference>
<comment type="caution">
    <text evidence="2">The sequence shown here is derived from an EMBL/GenBank/DDBJ whole genome shotgun (WGS) entry which is preliminary data.</text>
</comment>
<organism evidence="2 3">
    <name type="scientific">Mycena pura</name>
    <dbReference type="NCBI Taxonomy" id="153505"/>
    <lineage>
        <taxon>Eukaryota</taxon>
        <taxon>Fungi</taxon>
        <taxon>Dikarya</taxon>
        <taxon>Basidiomycota</taxon>
        <taxon>Agaricomycotina</taxon>
        <taxon>Agaricomycetes</taxon>
        <taxon>Agaricomycetidae</taxon>
        <taxon>Agaricales</taxon>
        <taxon>Marasmiineae</taxon>
        <taxon>Mycenaceae</taxon>
        <taxon>Mycena</taxon>
    </lineage>
</organism>
<feature type="compositionally biased region" description="Basic residues" evidence="1">
    <location>
        <begin position="256"/>
        <end position="275"/>
    </location>
</feature>
<feature type="region of interest" description="Disordered" evidence="1">
    <location>
        <begin position="655"/>
        <end position="803"/>
    </location>
</feature>
<gene>
    <name evidence="2" type="ORF">GGX14DRAFT_636745</name>
</gene>
<proteinExistence type="predicted"/>
<evidence type="ECO:0000313" key="3">
    <source>
        <dbReference type="Proteomes" id="UP001219525"/>
    </source>
</evidence>
<keyword evidence="3" id="KW-1185">Reference proteome</keyword>
<dbReference type="Proteomes" id="UP001219525">
    <property type="component" value="Unassembled WGS sequence"/>
</dbReference>
<feature type="compositionally biased region" description="Polar residues" evidence="1">
    <location>
        <begin position="739"/>
        <end position="760"/>
    </location>
</feature>
<sequence>MAHGDPTRHPDTAPGLPAECRVLQAALGPRAAAHAAGTTAGGARAKQVDGHALCELEALLTLEASGTAPAALSARHPSSPPPSSCSPPAPRTRRPHPLQRPTPSARRPCQPVPSASSLHVTRAVCTPPEPCARLARRLRAPPPLCTPPPPSAPRLRRPPALYLPPRAVGTLLPSFACRPRGMHAARSSARHPCGSPPPVHSFSTPPCTRFRRRHALVFDAARALVFDARPRPAPPVHSFSRPAPPTHTPMNVPGLCRRRAKPRGSARARSRKRAQARFERPVPPPPVPPRARSRECARARFRRPAPPSPCDALFVPAPPPTPPCTTCAGSMELARIRFQCSAAPPCTARRRRRPAPPRARSIERAQVHPGVMCTPATLCAPAALQQLVPPPCTAHRCSLFSTPAAAATFHRCAHASLHALFFDVRRCPEPPAHTPMRVRACFPRPAQSCTARARSWERARAVLDTPRCRHPAKPHAARLYSPRTLPCVRGLILDPALPPPCNATTPLPPPPQRPMPPTHAPGPAAAALRRPTTPRATARARPASRGFDALCRPFLMPRAAAALQRPGLRLRRRRRCCLCRRPAPPNSLCRCRPLCFDARCRRRLYQSQLLQWRCPVRYQRRPRVIETESTYCPRPPQSARSPSIQLSIFPVDIPSASALNQPGPSRKHQRRASQAPPQRQLSSQECALLAETIPLRRPSPAPTRPPDNYIPSVSANGEIPLPPPLHLSQVIPTPEEPHTQSWYNREQEQPAQTQRVQSWYQVPRRSRSNTTHAMRRSTCASAGRKVAVGEDGPRGHPRGRAERTGIPAVVDAPVGRVARAAPATRERRLVRYQNQTIADELTEAGPVPLALHRPRMLP</sequence>
<feature type="compositionally biased region" description="Pro residues" evidence="1">
    <location>
        <begin position="78"/>
        <end position="90"/>
    </location>
</feature>
<feature type="compositionally biased region" description="Basic and acidic residues" evidence="1">
    <location>
        <begin position="787"/>
        <end position="803"/>
    </location>
</feature>
<accession>A0AAD6Y8I9</accession>
<feature type="compositionally biased region" description="Low complexity" evidence="1">
    <location>
        <begin position="521"/>
        <end position="542"/>
    </location>
</feature>
<evidence type="ECO:0000256" key="1">
    <source>
        <dbReference type="SAM" id="MobiDB-lite"/>
    </source>
</evidence>
<feature type="region of interest" description="Disordered" evidence="1">
    <location>
        <begin position="500"/>
        <end position="542"/>
    </location>
</feature>
<evidence type="ECO:0000313" key="2">
    <source>
        <dbReference type="EMBL" id="KAJ7207223.1"/>
    </source>
</evidence>
<feature type="region of interest" description="Disordered" evidence="1">
    <location>
        <begin position="69"/>
        <end position="120"/>
    </location>
</feature>
<dbReference type="EMBL" id="JARJCW010000037">
    <property type="protein sequence ID" value="KAJ7207223.1"/>
    <property type="molecule type" value="Genomic_DNA"/>
</dbReference>